<evidence type="ECO:0000256" key="1">
    <source>
        <dbReference type="SAM" id="SignalP"/>
    </source>
</evidence>
<dbReference type="Proteomes" id="UP000567179">
    <property type="component" value="Unassembled WGS sequence"/>
</dbReference>
<accession>A0A8H5EXD8</accession>
<reference evidence="2 3" key="1">
    <citation type="journal article" date="2020" name="ISME J.">
        <title>Uncovering the hidden diversity of litter-decomposition mechanisms in mushroom-forming fungi.</title>
        <authorList>
            <person name="Floudas D."/>
            <person name="Bentzer J."/>
            <person name="Ahren D."/>
            <person name="Johansson T."/>
            <person name="Persson P."/>
            <person name="Tunlid A."/>
        </authorList>
    </citation>
    <scope>NUCLEOTIDE SEQUENCE [LARGE SCALE GENOMIC DNA]</scope>
    <source>
        <strain evidence="2 3">CBS 101986</strain>
    </source>
</reference>
<comment type="caution">
    <text evidence="2">The sequence shown here is derived from an EMBL/GenBank/DDBJ whole genome shotgun (WGS) entry which is preliminary data.</text>
</comment>
<keyword evidence="1" id="KW-0732">Signal</keyword>
<dbReference type="AlphaFoldDB" id="A0A8H5EXD8"/>
<keyword evidence="3" id="KW-1185">Reference proteome</keyword>
<name>A0A8H5EXD8_9AGAR</name>
<sequence>MAKFFIVAALLALATQAFAAPADEVTEVARTTYLCANAAGALLAGHAADPITESGGNCRKLKPGQACIF</sequence>
<evidence type="ECO:0000313" key="2">
    <source>
        <dbReference type="EMBL" id="KAF5316120.1"/>
    </source>
</evidence>
<organism evidence="2 3">
    <name type="scientific">Psilocybe cf. subviscida</name>
    <dbReference type="NCBI Taxonomy" id="2480587"/>
    <lineage>
        <taxon>Eukaryota</taxon>
        <taxon>Fungi</taxon>
        <taxon>Dikarya</taxon>
        <taxon>Basidiomycota</taxon>
        <taxon>Agaricomycotina</taxon>
        <taxon>Agaricomycetes</taxon>
        <taxon>Agaricomycetidae</taxon>
        <taxon>Agaricales</taxon>
        <taxon>Agaricineae</taxon>
        <taxon>Strophariaceae</taxon>
        <taxon>Psilocybe</taxon>
    </lineage>
</organism>
<dbReference type="EMBL" id="JAACJJ010000042">
    <property type="protein sequence ID" value="KAF5316120.1"/>
    <property type="molecule type" value="Genomic_DNA"/>
</dbReference>
<evidence type="ECO:0000313" key="3">
    <source>
        <dbReference type="Proteomes" id="UP000567179"/>
    </source>
</evidence>
<proteinExistence type="predicted"/>
<feature type="signal peptide" evidence="1">
    <location>
        <begin position="1"/>
        <end position="19"/>
    </location>
</feature>
<gene>
    <name evidence="2" type="ORF">D9619_006620</name>
</gene>
<feature type="chain" id="PRO_5034292549" evidence="1">
    <location>
        <begin position="20"/>
        <end position="69"/>
    </location>
</feature>
<protein>
    <submittedName>
        <fullName evidence="2">Uncharacterized protein</fullName>
    </submittedName>
</protein>